<organism evidence="1 2">
    <name type="scientific">Pseudoalteromonas peptidolytica F12-50-A1</name>
    <dbReference type="NCBI Taxonomy" id="1315280"/>
    <lineage>
        <taxon>Bacteria</taxon>
        <taxon>Pseudomonadati</taxon>
        <taxon>Pseudomonadota</taxon>
        <taxon>Gammaproteobacteria</taxon>
        <taxon>Alteromonadales</taxon>
        <taxon>Pseudoalteromonadaceae</taxon>
        <taxon>Pseudoalteromonas</taxon>
    </lineage>
</organism>
<dbReference type="Proteomes" id="UP000660708">
    <property type="component" value="Unassembled WGS sequence"/>
</dbReference>
<reference evidence="1 2" key="1">
    <citation type="submission" date="2015-06" db="EMBL/GenBank/DDBJ databases">
        <title>Genome sequence of Pseudoalteromonas peptidolytica.</title>
        <authorList>
            <person name="Xie B.-B."/>
            <person name="Rong J.-C."/>
            <person name="Qin Q.-L."/>
            <person name="Zhang Y.-Z."/>
        </authorList>
    </citation>
    <scope>NUCLEOTIDE SEQUENCE [LARGE SCALE GENOMIC DNA]</scope>
    <source>
        <strain evidence="1 2">F12-50-A1</strain>
    </source>
</reference>
<proteinExistence type="predicted"/>
<gene>
    <name evidence="1" type="ORF">PPEP_b0360</name>
</gene>
<name>A0A8I0MZZ4_9GAMM</name>
<evidence type="ECO:0000313" key="2">
    <source>
        <dbReference type="Proteomes" id="UP000660708"/>
    </source>
</evidence>
<accession>A0A8I0MZZ4</accession>
<sequence>MEQDAIATLNSKTQSRTGNRWLGFTSFHKIANPPLKAGLAIERS</sequence>
<keyword evidence="2" id="KW-1185">Reference proteome</keyword>
<comment type="caution">
    <text evidence="1">The sequence shown here is derived from an EMBL/GenBank/DDBJ whole genome shotgun (WGS) entry which is preliminary data.</text>
</comment>
<protein>
    <submittedName>
        <fullName evidence="1">Uncharacterized protein</fullName>
    </submittedName>
</protein>
<dbReference type="AlphaFoldDB" id="A0A8I0MZZ4"/>
<dbReference type="EMBL" id="AQHF01000034">
    <property type="protein sequence ID" value="MBE0348578.1"/>
    <property type="molecule type" value="Genomic_DNA"/>
</dbReference>
<evidence type="ECO:0000313" key="1">
    <source>
        <dbReference type="EMBL" id="MBE0348578.1"/>
    </source>
</evidence>